<sequence>MCVNQFWLSVRRTVRAGWLDCLYIVVASYSEYAKLDIRSGCRSDVVRRNQLRGAQSDSTVRIGLLDIPARRRALATVHRNLFPPIPGGRRCSFEQGFRSELLGTLVVVIVAQKLRYRCELHLQLFIGKEHCDVLSMQMDGFPGKLSNYPRSDSPSGYHLSSGESEHLRCRYSDLQEVCMAIESLTTLDLSMVVDSIGIYELKGPYYMLTMTDWFLQALSMIPRRSWGDVARRFTMRAATAVALRCDLPGEEAPKFLILPLCPGSWIRIRRCTNTYFLRFPAVDDVDLSTFGSVEFVRVDGQLANLWRVGL</sequence>
<dbReference type="EMBL" id="KV017459">
    <property type="protein sequence ID" value="KZV18432.1"/>
    <property type="molecule type" value="Genomic_DNA"/>
</dbReference>
<reference evidence="1 2" key="1">
    <citation type="journal article" date="2015" name="Proc. Natl. Acad. Sci. U.S.A.">
        <title>The resurrection genome of Boea hygrometrica: A blueprint for survival of dehydration.</title>
        <authorList>
            <person name="Xiao L."/>
            <person name="Yang G."/>
            <person name="Zhang L."/>
            <person name="Yang X."/>
            <person name="Zhao S."/>
            <person name="Ji Z."/>
            <person name="Zhou Q."/>
            <person name="Hu M."/>
            <person name="Wang Y."/>
            <person name="Chen M."/>
            <person name="Xu Y."/>
            <person name="Jin H."/>
            <person name="Xiao X."/>
            <person name="Hu G."/>
            <person name="Bao F."/>
            <person name="Hu Y."/>
            <person name="Wan P."/>
            <person name="Li L."/>
            <person name="Deng X."/>
            <person name="Kuang T."/>
            <person name="Xiang C."/>
            <person name="Zhu J.K."/>
            <person name="Oliver M.J."/>
            <person name="He Y."/>
        </authorList>
    </citation>
    <scope>NUCLEOTIDE SEQUENCE [LARGE SCALE GENOMIC DNA]</scope>
    <source>
        <strain evidence="2">cv. XS01</strain>
    </source>
</reference>
<organism evidence="1 2">
    <name type="scientific">Dorcoceras hygrometricum</name>
    <dbReference type="NCBI Taxonomy" id="472368"/>
    <lineage>
        <taxon>Eukaryota</taxon>
        <taxon>Viridiplantae</taxon>
        <taxon>Streptophyta</taxon>
        <taxon>Embryophyta</taxon>
        <taxon>Tracheophyta</taxon>
        <taxon>Spermatophyta</taxon>
        <taxon>Magnoliopsida</taxon>
        <taxon>eudicotyledons</taxon>
        <taxon>Gunneridae</taxon>
        <taxon>Pentapetalae</taxon>
        <taxon>asterids</taxon>
        <taxon>lamiids</taxon>
        <taxon>Lamiales</taxon>
        <taxon>Gesneriaceae</taxon>
        <taxon>Didymocarpoideae</taxon>
        <taxon>Trichosporeae</taxon>
        <taxon>Loxocarpinae</taxon>
        <taxon>Dorcoceras</taxon>
    </lineage>
</organism>
<protein>
    <submittedName>
        <fullName evidence="1">Uncharacterized protein</fullName>
    </submittedName>
</protein>
<name>A0A2Z7A9N4_9LAMI</name>
<evidence type="ECO:0000313" key="1">
    <source>
        <dbReference type="EMBL" id="KZV18432.1"/>
    </source>
</evidence>
<evidence type="ECO:0000313" key="2">
    <source>
        <dbReference type="Proteomes" id="UP000250235"/>
    </source>
</evidence>
<accession>A0A2Z7A9N4</accession>
<keyword evidence="2" id="KW-1185">Reference proteome</keyword>
<gene>
    <name evidence="1" type="ORF">F511_19995</name>
</gene>
<proteinExistence type="predicted"/>
<dbReference type="AlphaFoldDB" id="A0A2Z7A9N4"/>
<dbReference type="Proteomes" id="UP000250235">
    <property type="component" value="Unassembled WGS sequence"/>
</dbReference>